<evidence type="ECO:0000256" key="2">
    <source>
        <dbReference type="ARBA" id="ARBA00023125"/>
    </source>
</evidence>
<comment type="caution">
    <text evidence="5">The sequence shown here is derived from an EMBL/GenBank/DDBJ whole genome shotgun (WGS) entry which is preliminary data.</text>
</comment>
<dbReference type="Gene3D" id="1.10.443.10">
    <property type="entry name" value="Intergrase catalytic core"/>
    <property type="match status" value="1"/>
</dbReference>
<organism evidence="5 6">
    <name type="scientific">Parageobacillus caldoxylosilyticus NBRC 107762</name>
    <dbReference type="NCBI Taxonomy" id="1220594"/>
    <lineage>
        <taxon>Bacteria</taxon>
        <taxon>Bacillati</taxon>
        <taxon>Bacillota</taxon>
        <taxon>Bacilli</taxon>
        <taxon>Bacillales</taxon>
        <taxon>Anoxybacillaceae</taxon>
        <taxon>Saccharococcus</taxon>
    </lineage>
</organism>
<dbReference type="Proteomes" id="UP000023561">
    <property type="component" value="Unassembled WGS sequence"/>
</dbReference>
<dbReference type="CDD" id="cd00397">
    <property type="entry name" value="DNA_BRE_C"/>
    <property type="match status" value="1"/>
</dbReference>
<comment type="similarity">
    <text evidence="1">Belongs to the 'phage' integrase family.</text>
</comment>
<dbReference type="GO" id="GO:0003677">
    <property type="term" value="F:DNA binding"/>
    <property type="evidence" value="ECO:0007669"/>
    <property type="project" value="UniProtKB-KW"/>
</dbReference>
<feature type="domain" description="Tyr recombinase" evidence="4">
    <location>
        <begin position="169"/>
        <end position="353"/>
    </location>
</feature>
<keyword evidence="6" id="KW-1185">Reference proteome</keyword>
<dbReference type="PANTHER" id="PTHR30349:SF64">
    <property type="entry name" value="PROPHAGE INTEGRASE INTD-RELATED"/>
    <property type="match status" value="1"/>
</dbReference>
<evidence type="ECO:0000259" key="4">
    <source>
        <dbReference type="Pfam" id="PF00589"/>
    </source>
</evidence>
<reference evidence="5 6" key="1">
    <citation type="submission" date="2014-04" db="EMBL/GenBank/DDBJ databases">
        <title>Whole genome shotgun sequence of Geobacillus caldoxylosilyticus NBRC 107762.</title>
        <authorList>
            <person name="Hosoyama A."/>
            <person name="Hosoyama Y."/>
            <person name="Katano-Makiyama Y."/>
            <person name="Tsuchikane K."/>
            <person name="Ohji S."/>
            <person name="Ichikawa N."/>
            <person name="Yamazoe A."/>
            <person name="Fujita N."/>
        </authorList>
    </citation>
    <scope>NUCLEOTIDE SEQUENCE [LARGE SCALE GENOMIC DNA]</scope>
    <source>
        <strain evidence="5 6">NBRC 107762</strain>
    </source>
</reference>
<dbReference type="Pfam" id="PF00589">
    <property type="entry name" value="Phage_integrase"/>
    <property type="match status" value="1"/>
</dbReference>
<dbReference type="EMBL" id="BAWO01000071">
    <property type="protein sequence ID" value="GAJ41474.1"/>
    <property type="molecule type" value="Genomic_DNA"/>
</dbReference>
<evidence type="ECO:0000256" key="1">
    <source>
        <dbReference type="ARBA" id="ARBA00008857"/>
    </source>
</evidence>
<dbReference type="AlphaFoldDB" id="A0A023DJN4"/>
<protein>
    <submittedName>
        <fullName evidence="5">Putative integrase</fullName>
    </submittedName>
</protein>
<dbReference type="SUPFAM" id="SSF56349">
    <property type="entry name" value="DNA breaking-rejoining enzymes"/>
    <property type="match status" value="1"/>
</dbReference>
<dbReference type="GO" id="GO:0006310">
    <property type="term" value="P:DNA recombination"/>
    <property type="evidence" value="ECO:0007669"/>
    <property type="project" value="UniProtKB-KW"/>
</dbReference>
<dbReference type="InterPro" id="IPR002104">
    <property type="entry name" value="Integrase_catalytic"/>
</dbReference>
<dbReference type="InterPro" id="IPR011010">
    <property type="entry name" value="DNA_brk_join_enz"/>
</dbReference>
<dbReference type="PANTHER" id="PTHR30349">
    <property type="entry name" value="PHAGE INTEGRASE-RELATED"/>
    <property type="match status" value="1"/>
</dbReference>
<dbReference type="RefSeq" id="WP_042411763.1">
    <property type="nucleotide sequence ID" value="NZ_BAWO01000071.1"/>
</dbReference>
<keyword evidence="2" id="KW-0238">DNA-binding</keyword>
<dbReference type="InterPro" id="IPR013762">
    <property type="entry name" value="Integrase-like_cat_sf"/>
</dbReference>
<sequence length="378" mass="44043">MGLPRKMSKKVQLEQEIQKLHATYGEEFVNALLNNQLFGGHYLESAHPNNTMNDKTIEEAMEEFFNSIHFLQLADSSKKTYQSEARTFLDFCNKIFSNGTQESVLVFMEKPTLLLEYLKETENLSTRNKRSSFLRSFFKVICKREILNADINFSRVLPIIQNEDEEPKALNQHQVRELLHLAREGNNNFRNYTLLWVMLGSGIRVGEVTQIQIGDIIPETQHLLIIPKKKRTLRTEKVKRKIALPALKTLINYVNFTYGHLIDTDVNYKNLYVFSKDGGKTPLTERTIQIIIKDLIDKCQSIPDDEKRKYSTHSLRHTFALSALESGIDIYRISKLLGHEYVKSTEVYLKLFDHHLQEAIEMHPFANIDFEKIWDDET</sequence>
<keyword evidence="3" id="KW-0233">DNA recombination</keyword>
<evidence type="ECO:0000313" key="5">
    <source>
        <dbReference type="EMBL" id="GAJ41474.1"/>
    </source>
</evidence>
<name>A0A023DJN4_9BACL</name>
<dbReference type="OrthoDB" id="9766545at2"/>
<proteinExistence type="inferred from homology"/>
<evidence type="ECO:0000313" key="6">
    <source>
        <dbReference type="Proteomes" id="UP000023561"/>
    </source>
</evidence>
<dbReference type="InterPro" id="IPR010998">
    <property type="entry name" value="Integrase_recombinase_N"/>
</dbReference>
<dbReference type="GO" id="GO:0015074">
    <property type="term" value="P:DNA integration"/>
    <property type="evidence" value="ECO:0007669"/>
    <property type="project" value="InterPro"/>
</dbReference>
<gene>
    <name evidence="5" type="ORF">GCA01S_071_00130</name>
</gene>
<accession>A0A023DJN4</accession>
<dbReference type="Gene3D" id="1.10.150.130">
    <property type="match status" value="1"/>
</dbReference>
<dbReference type="InterPro" id="IPR050090">
    <property type="entry name" value="Tyrosine_recombinase_XerCD"/>
</dbReference>
<evidence type="ECO:0000256" key="3">
    <source>
        <dbReference type="ARBA" id="ARBA00023172"/>
    </source>
</evidence>